<feature type="site" description="Important for beta-aspartyl-AMP intermediate formation" evidence="9">
    <location>
        <position position="278"/>
    </location>
</feature>
<feature type="domain" description="Glutamine amidotransferase type-2" evidence="11">
    <location>
        <begin position="69"/>
        <end position="113"/>
    </location>
</feature>
<evidence type="ECO:0000256" key="1">
    <source>
        <dbReference type="ARBA" id="ARBA00012737"/>
    </source>
</evidence>
<dbReference type="GO" id="GO:0004066">
    <property type="term" value="F:asparagine synthase (glutamine-hydrolyzing) activity"/>
    <property type="evidence" value="ECO:0007669"/>
    <property type="project" value="UniProtKB-EC"/>
</dbReference>
<dbReference type="GO" id="GO:0005524">
    <property type="term" value="F:ATP binding"/>
    <property type="evidence" value="ECO:0007669"/>
    <property type="project" value="UniProtKB-KW"/>
</dbReference>
<dbReference type="InterPro" id="IPR017932">
    <property type="entry name" value="GATase_2_dom"/>
</dbReference>
<protein>
    <recommendedName>
        <fullName evidence="1">asparagine synthase (glutamine-hydrolyzing)</fullName>
        <ecNumber evidence="1">6.3.5.4</ecNumber>
    </recommendedName>
</protein>
<keyword evidence="3" id="KW-0028">Amino-acid biosynthesis</keyword>
<sequence length="448" mass="49493">MAGIAGIVAPGRRSLVETMLAKIEHRGGAGREIFETDGATFGIVWTKPQERSIEKLRRDGAVADQAGNGRLAKARFTDDGLVLRRDHLGVAPLYYGETEEEGLCFASEVKALLDVCAGIGQVPAGHEMRDGGMRPYYTLEKKEPLTDDSAAIAAELKRRLVESVDKRIALGGTVGCWLSGGLDSSAMAALARPRMKTLRTFAAGLEGAPDLKYARMAADFIDSEHHEVVPSLRDLLAALPKVIYHLESFDALLVRSSITNYLVAERSSEHVDAVFSGEGGDELFAGYDYLKAIDRSGLADELIDITGRLADTALQRVDRSASAHGTVAYVAFLDPDVVDYALRIPVEYKLRGGVEKWILRRALDGELPAEVLNRKKAKFWQGAGIEELLSDYAEGLITDDDFRRERRLPNDWEINTKEELFYYRIFREHFGELDDVSWMGRTKGAPKN</sequence>
<accession>A0A7V2F3T3</accession>
<evidence type="ECO:0000256" key="2">
    <source>
        <dbReference type="ARBA" id="ARBA00022598"/>
    </source>
</evidence>
<dbReference type="InterPro" id="IPR050795">
    <property type="entry name" value="Asn_Synthetase"/>
</dbReference>
<dbReference type="InterPro" id="IPR006426">
    <property type="entry name" value="Asn_synth_AEB"/>
</dbReference>
<dbReference type="SUPFAM" id="SSF52402">
    <property type="entry name" value="Adenine nucleotide alpha hydrolases-like"/>
    <property type="match status" value="1"/>
</dbReference>
<comment type="pathway">
    <text evidence="7">Amino-acid biosynthesis.</text>
</comment>
<dbReference type="Proteomes" id="UP000886069">
    <property type="component" value="Unassembled WGS sequence"/>
</dbReference>
<dbReference type="Gene3D" id="3.40.50.620">
    <property type="entry name" value="HUPs"/>
    <property type="match status" value="1"/>
</dbReference>
<dbReference type="PANTHER" id="PTHR11772">
    <property type="entry name" value="ASPARAGINE SYNTHETASE"/>
    <property type="match status" value="1"/>
</dbReference>
<dbReference type="EC" id="6.3.5.4" evidence="1"/>
<gene>
    <name evidence="12" type="ORF">ENO08_07340</name>
</gene>
<proteinExistence type="predicted"/>
<dbReference type="EMBL" id="DSEC01000526">
    <property type="protein sequence ID" value="HER44255.1"/>
    <property type="molecule type" value="Genomic_DNA"/>
</dbReference>
<dbReference type="Pfam" id="PF13537">
    <property type="entry name" value="GATase_7"/>
    <property type="match status" value="1"/>
</dbReference>
<dbReference type="InterPro" id="IPR014729">
    <property type="entry name" value="Rossmann-like_a/b/a_fold"/>
</dbReference>
<feature type="domain" description="Asparagine synthetase" evidence="10">
    <location>
        <begin position="155"/>
        <end position="296"/>
    </location>
</feature>
<evidence type="ECO:0000259" key="11">
    <source>
        <dbReference type="Pfam" id="PF13537"/>
    </source>
</evidence>
<evidence type="ECO:0000259" key="10">
    <source>
        <dbReference type="Pfam" id="PF00733"/>
    </source>
</evidence>
<dbReference type="InterPro" id="IPR029055">
    <property type="entry name" value="Ntn_hydrolases_N"/>
</dbReference>
<dbReference type="GO" id="GO:0005829">
    <property type="term" value="C:cytosol"/>
    <property type="evidence" value="ECO:0007669"/>
    <property type="project" value="TreeGrafter"/>
</dbReference>
<keyword evidence="6" id="KW-0061">Asparagine biosynthesis</keyword>
<comment type="caution">
    <text evidence="12">The sequence shown here is derived from an EMBL/GenBank/DDBJ whole genome shotgun (WGS) entry which is preliminary data.</text>
</comment>
<evidence type="ECO:0000256" key="3">
    <source>
        <dbReference type="ARBA" id="ARBA00022605"/>
    </source>
</evidence>
<dbReference type="SUPFAM" id="SSF56235">
    <property type="entry name" value="N-terminal nucleophile aminohydrolases (Ntn hydrolases)"/>
    <property type="match status" value="1"/>
</dbReference>
<dbReference type="PANTHER" id="PTHR11772:SF2">
    <property type="entry name" value="ASPARAGINE SYNTHETASE [GLUTAMINE-HYDROLYZING]"/>
    <property type="match status" value="1"/>
</dbReference>
<dbReference type="PIRSF" id="PIRSF001589">
    <property type="entry name" value="Asn_synthetase_glu-h"/>
    <property type="match status" value="1"/>
</dbReference>
<evidence type="ECO:0000313" key="12">
    <source>
        <dbReference type="EMBL" id="HER44255.1"/>
    </source>
</evidence>
<dbReference type="Pfam" id="PF00733">
    <property type="entry name" value="Asn_synthase"/>
    <property type="match status" value="2"/>
</dbReference>
<evidence type="ECO:0000256" key="5">
    <source>
        <dbReference type="ARBA" id="ARBA00022840"/>
    </source>
</evidence>
<reference evidence="12" key="1">
    <citation type="journal article" date="2020" name="mSystems">
        <title>Genome- and Community-Level Interaction Insights into Carbon Utilization and Element Cycling Functions of Hydrothermarchaeota in Hydrothermal Sediment.</title>
        <authorList>
            <person name="Zhou Z."/>
            <person name="Liu Y."/>
            <person name="Xu W."/>
            <person name="Pan J."/>
            <person name="Luo Z.H."/>
            <person name="Li M."/>
        </authorList>
    </citation>
    <scope>NUCLEOTIDE SEQUENCE [LARGE SCALE GENOMIC DNA]</scope>
    <source>
        <strain evidence="12">SpSt-1233</strain>
    </source>
</reference>
<dbReference type="AlphaFoldDB" id="A0A7V2F3T3"/>
<organism evidence="12">
    <name type="scientific">Eiseniibacteriota bacterium</name>
    <dbReference type="NCBI Taxonomy" id="2212470"/>
    <lineage>
        <taxon>Bacteria</taxon>
        <taxon>Candidatus Eiseniibacteriota</taxon>
    </lineage>
</organism>
<evidence type="ECO:0000256" key="8">
    <source>
        <dbReference type="ARBA" id="ARBA00048741"/>
    </source>
</evidence>
<evidence type="ECO:0000256" key="6">
    <source>
        <dbReference type="ARBA" id="ARBA00022888"/>
    </source>
</evidence>
<keyword evidence="5" id="KW-0067">ATP-binding</keyword>
<comment type="catalytic activity">
    <reaction evidence="8">
        <text>L-aspartate + L-glutamine + ATP + H2O = L-asparagine + L-glutamate + AMP + diphosphate + H(+)</text>
        <dbReference type="Rhea" id="RHEA:12228"/>
        <dbReference type="ChEBI" id="CHEBI:15377"/>
        <dbReference type="ChEBI" id="CHEBI:15378"/>
        <dbReference type="ChEBI" id="CHEBI:29985"/>
        <dbReference type="ChEBI" id="CHEBI:29991"/>
        <dbReference type="ChEBI" id="CHEBI:30616"/>
        <dbReference type="ChEBI" id="CHEBI:33019"/>
        <dbReference type="ChEBI" id="CHEBI:58048"/>
        <dbReference type="ChEBI" id="CHEBI:58359"/>
        <dbReference type="ChEBI" id="CHEBI:456215"/>
        <dbReference type="EC" id="6.3.5.4"/>
    </reaction>
</comment>
<evidence type="ECO:0000256" key="9">
    <source>
        <dbReference type="PIRSR" id="PIRSR001589-3"/>
    </source>
</evidence>
<evidence type="ECO:0000256" key="7">
    <source>
        <dbReference type="ARBA" id="ARBA00029440"/>
    </source>
</evidence>
<dbReference type="GO" id="GO:0006529">
    <property type="term" value="P:asparagine biosynthetic process"/>
    <property type="evidence" value="ECO:0007669"/>
    <property type="project" value="UniProtKB-KW"/>
</dbReference>
<dbReference type="InterPro" id="IPR001962">
    <property type="entry name" value="Asn_synthase"/>
</dbReference>
<feature type="domain" description="Asparagine synthetase" evidence="10">
    <location>
        <begin position="306"/>
        <end position="435"/>
    </location>
</feature>
<dbReference type="CDD" id="cd01991">
    <property type="entry name" value="Asn_synthase_B_C"/>
    <property type="match status" value="1"/>
</dbReference>
<keyword evidence="2" id="KW-0436">Ligase</keyword>
<name>A0A7V2F3T3_UNCEI</name>
<evidence type="ECO:0000256" key="4">
    <source>
        <dbReference type="ARBA" id="ARBA00022741"/>
    </source>
</evidence>
<keyword evidence="4" id="KW-0547">Nucleotide-binding</keyword>
<dbReference type="Gene3D" id="3.60.20.10">
    <property type="entry name" value="Glutamine Phosphoribosylpyrophosphate, subunit 1, domain 1"/>
    <property type="match status" value="1"/>
</dbReference>